<evidence type="ECO:0000256" key="3">
    <source>
        <dbReference type="ARBA" id="ARBA00023212"/>
    </source>
</evidence>
<name>A0A078AD40_STYLE</name>
<protein>
    <submittedName>
        <fullName evidence="7">Viral a-type inclusion protein repeat containing protein</fullName>
    </submittedName>
</protein>
<feature type="compositionally biased region" description="Polar residues" evidence="5">
    <location>
        <begin position="515"/>
        <end position="546"/>
    </location>
</feature>
<feature type="domain" description="GAR" evidence="6">
    <location>
        <begin position="1132"/>
        <end position="1204"/>
    </location>
</feature>
<evidence type="ECO:0000256" key="5">
    <source>
        <dbReference type="SAM" id="MobiDB-lite"/>
    </source>
</evidence>
<proteinExistence type="predicted"/>
<dbReference type="OMA" id="FMVIEEF"/>
<keyword evidence="3" id="KW-0206">Cytoskeleton</keyword>
<feature type="coiled-coil region" evidence="4">
    <location>
        <begin position="164"/>
        <end position="272"/>
    </location>
</feature>
<organism evidence="7 8">
    <name type="scientific">Stylonychia lemnae</name>
    <name type="common">Ciliate</name>
    <dbReference type="NCBI Taxonomy" id="5949"/>
    <lineage>
        <taxon>Eukaryota</taxon>
        <taxon>Sar</taxon>
        <taxon>Alveolata</taxon>
        <taxon>Ciliophora</taxon>
        <taxon>Intramacronucleata</taxon>
        <taxon>Spirotrichea</taxon>
        <taxon>Stichotrichia</taxon>
        <taxon>Sporadotrichida</taxon>
        <taxon>Oxytrichidae</taxon>
        <taxon>Stylonychinae</taxon>
        <taxon>Stylonychia</taxon>
    </lineage>
</organism>
<feature type="coiled-coil region" evidence="4">
    <location>
        <begin position="640"/>
        <end position="705"/>
    </location>
</feature>
<feature type="coiled-coil region" evidence="4">
    <location>
        <begin position="3"/>
        <end position="48"/>
    </location>
</feature>
<feature type="coiled-coil region" evidence="4">
    <location>
        <begin position="905"/>
        <end position="932"/>
    </location>
</feature>
<keyword evidence="4" id="KW-0175">Coiled coil</keyword>
<sequence>MQVDQLKGHVQQMKEKYDQMKNYNTELNEKLHRQMRKEARMREEQKQAVLQAETVNMMTKYQLVFVKMENQFAKIFNSNKLRNLKLKQEAFFNVKTQAQIKGQQQNFKMHQIYERFRNKIVTQLIHRYQKQQVKQKHLALQKWKQNALLPKITKQVEESQLKDMEILKSKLITKEKELIEKEQQIKQREGQFKQLMQDYKRYTQKIDEQESKERMISQEIQGLIYKNTTNAVENQKGVSSIYQRAQMLEQSLQQLKRENKSLREKLEMTEFNMQSFIREMGGMLDQHSLIDTIGDLMSDHFPTSSRAKNDEEGGGSTGDLFVTISANDIDLDSELAALDRTQLGFYISVGTKLLDVLVLSSGQNTVKVPLSSPDSKDKVIVIVKSLGRDEVKVGSISIPQEVFFNAGESKHRQWITLFDHLDDDEYDGEMGENDDEQPRVLFTFDITQESKSQKPAPTQTLTQPAKPKHNLNQGRSPVREPVTKVESKKTEITNKSQPQTSVQQPTTMTRRPLGQNRSHAGNNAVSRPQTSASEYKQQNPQQNVAMTTPTPQPQILQQQQHQQAPIQTLPFKQSQANADDFDIQRELQKDPSKKYKVAQLQKLLDDKLSFLIKTINQKQKENFNIEDEVLNRLTLLKSLNSEIEQVYKQQGTNLAELQKKFHNVEAYHSSIIENDEEKHAAEGKIKELEKTFQAFRVEVENVTTQNEKLSLQKEERLAKDLNSRETVDSKENQRLRVNLEELIVKRHDQLDQERDYNRDIYQLAKDYKRKVEEFNSILISYSNERNDLTHQIQVYSTDLLAEKAFLDLDSQRQEKFKNQITLLKDTVKNLEQQIEDKKSKGEELYNQHRDALSVIEDRQVQLENHQIRMSSSDILRLQQEKADCEYDIERIESLSRQYQQLPKDLRVCESELIRARDQREKVRLELEQIKRKLEVVVDVRILDTDLEEAQHLCRTIEEKDRNLILQMMRARDDAKKDWLKNWVNTEVHELMRRDRDDVRNHIEMYSDDLQKLSKIIDKFQQLQTKQQERFQSEQEELRLLENEMKMLNDERKECEKELKKIESEMQRLKQELENKKQLSIQKDKEIESLEQQIGNKDLEIDRLNEILNEKDDILQSLEDNIRQTGETLASSLYSAIKGDLVDELLAKYINLTQCPVPIKRLGNGYYLFGTKKIFAKIMNGKLVIRVGGGFMVIEEFIAAYAEQEMKKIHQMEQNSFMNEDSSTKNKGYSSLKKSPRASGGSPRIEKKIK</sequence>
<feature type="compositionally biased region" description="Low complexity" evidence="5">
    <location>
        <begin position="496"/>
        <end position="509"/>
    </location>
</feature>
<dbReference type="SUPFAM" id="SSF143575">
    <property type="entry name" value="GAS2 domain-like"/>
    <property type="match status" value="1"/>
</dbReference>
<dbReference type="Gene3D" id="3.30.920.20">
    <property type="entry name" value="Gas2-like domain"/>
    <property type="match status" value="1"/>
</dbReference>
<feature type="compositionally biased region" description="Polar residues" evidence="5">
    <location>
        <begin position="448"/>
        <end position="463"/>
    </location>
</feature>
<evidence type="ECO:0000256" key="1">
    <source>
        <dbReference type="ARBA" id="ARBA00004245"/>
    </source>
</evidence>
<feature type="region of interest" description="Disordered" evidence="5">
    <location>
        <begin position="448"/>
        <end position="565"/>
    </location>
</feature>
<dbReference type="OrthoDB" id="306954at2759"/>
<feature type="compositionally biased region" description="Low complexity" evidence="5">
    <location>
        <begin position="547"/>
        <end position="565"/>
    </location>
</feature>
<dbReference type="Proteomes" id="UP000039865">
    <property type="component" value="Unassembled WGS sequence"/>
</dbReference>
<dbReference type="EMBL" id="CCKQ01008681">
    <property type="protein sequence ID" value="CDW80149.1"/>
    <property type="molecule type" value="Genomic_DNA"/>
</dbReference>
<evidence type="ECO:0000259" key="6">
    <source>
        <dbReference type="PROSITE" id="PS51460"/>
    </source>
</evidence>
<dbReference type="InterPro" id="IPR003108">
    <property type="entry name" value="GAR_dom"/>
</dbReference>
<evidence type="ECO:0000256" key="2">
    <source>
        <dbReference type="ARBA" id="ARBA00022490"/>
    </source>
</evidence>
<feature type="coiled-coil region" evidence="4">
    <location>
        <begin position="1002"/>
        <end position="1120"/>
    </location>
</feature>
<keyword evidence="8" id="KW-1185">Reference proteome</keyword>
<reference evidence="7 8" key="1">
    <citation type="submission" date="2014-06" db="EMBL/GenBank/DDBJ databases">
        <authorList>
            <person name="Swart Estienne"/>
        </authorList>
    </citation>
    <scope>NUCLEOTIDE SEQUENCE [LARGE SCALE GENOMIC DNA]</scope>
    <source>
        <strain evidence="7 8">130c</strain>
    </source>
</reference>
<dbReference type="PROSITE" id="PS51460">
    <property type="entry name" value="GAR"/>
    <property type="match status" value="1"/>
</dbReference>
<evidence type="ECO:0000256" key="4">
    <source>
        <dbReference type="SAM" id="Coils"/>
    </source>
</evidence>
<accession>A0A078AD40</accession>
<dbReference type="GO" id="GO:0008017">
    <property type="term" value="F:microtubule binding"/>
    <property type="evidence" value="ECO:0007669"/>
    <property type="project" value="InterPro"/>
</dbReference>
<feature type="region of interest" description="Disordered" evidence="5">
    <location>
        <begin position="1216"/>
        <end position="1249"/>
    </location>
</feature>
<dbReference type="InterPro" id="IPR036534">
    <property type="entry name" value="GAR_dom_sf"/>
</dbReference>
<evidence type="ECO:0000313" key="8">
    <source>
        <dbReference type="Proteomes" id="UP000039865"/>
    </source>
</evidence>
<evidence type="ECO:0000313" key="7">
    <source>
        <dbReference type="EMBL" id="CDW80149.1"/>
    </source>
</evidence>
<dbReference type="Pfam" id="PF02187">
    <property type="entry name" value="GAS2"/>
    <property type="match status" value="1"/>
</dbReference>
<gene>
    <name evidence="7" type="primary">Contig6201.g6630</name>
    <name evidence="7" type="ORF">STYLEM_9145</name>
</gene>
<dbReference type="GO" id="GO:0005856">
    <property type="term" value="C:cytoskeleton"/>
    <property type="evidence" value="ECO:0007669"/>
    <property type="project" value="UniProtKB-SubCell"/>
</dbReference>
<dbReference type="InParanoid" id="A0A078AD40"/>
<feature type="compositionally biased region" description="Polar residues" evidence="5">
    <location>
        <begin position="1216"/>
        <end position="1232"/>
    </location>
</feature>
<comment type="subcellular location">
    <subcellularLocation>
        <location evidence="1">Cytoplasm</location>
        <location evidence="1">Cytoskeleton</location>
    </subcellularLocation>
</comment>
<keyword evidence="2" id="KW-0963">Cytoplasm</keyword>
<dbReference type="AlphaFoldDB" id="A0A078AD40"/>
<feature type="coiled-coil region" evidence="4">
    <location>
        <begin position="813"/>
        <end position="847"/>
    </location>
</feature>
<feature type="compositionally biased region" description="Basic and acidic residues" evidence="5">
    <location>
        <begin position="477"/>
        <end position="492"/>
    </location>
</feature>